<evidence type="ECO:0000256" key="4">
    <source>
        <dbReference type="ARBA" id="ARBA00022764"/>
    </source>
</evidence>
<dbReference type="SUPFAM" id="SSF117281">
    <property type="entry name" value="Kelch motif"/>
    <property type="match status" value="1"/>
</dbReference>
<feature type="repeat" description="Kelch 7" evidence="7">
    <location>
        <begin position="352"/>
        <end position="381"/>
    </location>
</feature>
<organism evidence="8 9">
    <name type="scientific">Rodentibacter haemolyticus</name>
    <dbReference type="NCBI Taxonomy" id="2778911"/>
    <lineage>
        <taxon>Bacteria</taxon>
        <taxon>Pseudomonadati</taxon>
        <taxon>Pseudomonadota</taxon>
        <taxon>Gammaproteobacteria</taxon>
        <taxon>Pasteurellales</taxon>
        <taxon>Pasteurellaceae</taxon>
        <taxon>Rodentibacter</taxon>
    </lineage>
</organism>
<evidence type="ECO:0000313" key="9">
    <source>
        <dbReference type="Proteomes" id="UP000663069"/>
    </source>
</evidence>
<keyword evidence="6 7" id="KW-0119">Carbohydrate metabolism</keyword>
<dbReference type="EMBL" id="CP063056">
    <property type="protein sequence ID" value="QPB43405.1"/>
    <property type="molecule type" value="Genomic_DNA"/>
</dbReference>
<gene>
    <name evidence="7" type="primary">nanM</name>
    <name evidence="8" type="ORF">IHV77_04775</name>
</gene>
<protein>
    <recommendedName>
        <fullName evidence="7">N-acetylneuraminate epimerase</fullName>
        <ecNumber evidence="7">5.1.3.24</ecNumber>
    </recommendedName>
    <alternativeName>
        <fullName evidence="7">N-acetylneuraminate mutarotase</fullName>
        <shortName evidence="7">Neu5Ac mutarotase</shortName>
    </alternativeName>
    <alternativeName>
        <fullName evidence="7">Sialic acid epimerase</fullName>
    </alternativeName>
</protein>
<keyword evidence="3 7" id="KW-0677">Repeat</keyword>
<feature type="repeat" description="Kelch 6" evidence="7">
    <location>
        <begin position="301"/>
        <end position="350"/>
    </location>
</feature>
<feature type="repeat" description="Kelch 1" evidence="7">
    <location>
        <begin position="49"/>
        <end position="93"/>
    </location>
</feature>
<dbReference type="PANTHER" id="PTHR46093:SF18">
    <property type="entry name" value="FIBRONECTIN TYPE-III DOMAIN-CONTAINING PROTEIN"/>
    <property type="match status" value="1"/>
</dbReference>
<dbReference type="InterPro" id="IPR015915">
    <property type="entry name" value="Kelch-typ_b-propeller"/>
</dbReference>
<accession>A0ABX6UZ42</accession>
<evidence type="ECO:0000256" key="2">
    <source>
        <dbReference type="ARBA" id="ARBA00022729"/>
    </source>
</evidence>
<feature type="chain" id="PRO_5044898798" description="N-acetylneuraminate epimerase" evidence="7">
    <location>
        <begin position="29"/>
        <end position="381"/>
    </location>
</feature>
<dbReference type="InterPro" id="IPR019936">
    <property type="entry name" value="NanM_proteobact"/>
</dbReference>
<keyword evidence="1 7" id="KW-0880">Kelch repeat</keyword>
<dbReference type="PANTHER" id="PTHR46093">
    <property type="entry name" value="ACYL-COA-BINDING DOMAIN-CONTAINING PROTEIN 5"/>
    <property type="match status" value="1"/>
</dbReference>
<keyword evidence="9" id="KW-1185">Reference proteome</keyword>
<comment type="catalytic activity">
    <reaction evidence="7">
        <text>N-acetyl-alpha-neuraminate = N-acetyl-beta-neuraminate</text>
        <dbReference type="Rhea" id="RHEA:25233"/>
        <dbReference type="ChEBI" id="CHEBI:58705"/>
        <dbReference type="ChEBI" id="CHEBI:58770"/>
        <dbReference type="EC" id="5.1.3.24"/>
    </reaction>
</comment>
<comment type="caution">
    <text evidence="7">Lacks conserved residue(s) required for the propagation of feature annotation.</text>
</comment>
<evidence type="ECO:0000256" key="1">
    <source>
        <dbReference type="ARBA" id="ARBA00022441"/>
    </source>
</evidence>
<dbReference type="Gene3D" id="2.120.10.80">
    <property type="entry name" value="Kelch-type beta propeller"/>
    <property type="match status" value="2"/>
</dbReference>
<evidence type="ECO:0000256" key="3">
    <source>
        <dbReference type="ARBA" id="ARBA00022737"/>
    </source>
</evidence>
<feature type="repeat" description="Kelch 3" evidence="7">
    <location>
        <begin position="148"/>
        <end position="182"/>
    </location>
</feature>
<dbReference type="EC" id="5.1.3.24" evidence="7"/>
<dbReference type="Proteomes" id="UP000663069">
    <property type="component" value="Chromosome"/>
</dbReference>
<evidence type="ECO:0000256" key="6">
    <source>
        <dbReference type="ARBA" id="ARBA00023277"/>
    </source>
</evidence>
<evidence type="ECO:0000256" key="5">
    <source>
        <dbReference type="ARBA" id="ARBA00023235"/>
    </source>
</evidence>
<name>A0ABX6UZ42_9PAST</name>
<comment type="similarity">
    <text evidence="7">Belongs to the NanM family.</text>
</comment>
<feature type="signal peptide" evidence="7">
    <location>
        <begin position="1"/>
        <end position="28"/>
    </location>
</feature>
<feature type="active site" description="Proton acceptor" evidence="7">
    <location>
        <position position="237"/>
    </location>
</feature>
<comment type="subcellular location">
    <subcellularLocation>
        <location evidence="7">Periplasm</location>
    </subcellularLocation>
</comment>
<feature type="repeat" description="Kelch 4" evidence="7">
    <location>
        <begin position="183"/>
        <end position="228"/>
    </location>
</feature>
<evidence type="ECO:0000313" key="8">
    <source>
        <dbReference type="EMBL" id="QPB43405.1"/>
    </source>
</evidence>
<reference evidence="8 9" key="1">
    <citation type="submission" date="2020-10" db="EMBL/GenBank/DDBJ databases">
        <title>Genome Sequencing of Rodentibacter spp. strain DSM111151.</title>
        <authorList>
            <person name="Benga L."/>
            <person name="Lautwein T."/>
        </authorList>
    </citation>
    <scope>NUCLEOTIDE SEQUENCE [LARGE SCALE GENOMIC DNA]</scope>
    <source>
        <strain evidence="8 9">DSM 111151</strain>
    </source>
</reference>
<dbReference type="Pfam" id="PF24996">
    <property type="entry name" value="NANM"/>
    <property type="match status" value="1"/>
</dbReference>
<feature type="repeat" description="Kelch 2" evidence="7">
    <location>
        <begin position="95"/>
        <end position="146"/>
    </location>
</feature>
<sequence precursor="true">MRCYMKKSTLSAAVLAAISFAAFSAAQAAQYPDLPIGIKSGAGALINDTVYVGLGTGGNKFFSLNLKEKDAQWQEIAAFPGGDRNQPVAAAIDGKLYVFGGLQKNEKGELQLVNDAYSYNPADNTWTKLPTHSPRGIVGASAVSSQDKIYLIGGVNEAIFNGYFQDYTAAGDDKAKQKAVMDPYFDQRPQDYFFTPELFSYQPATNKWYNEGVFPFPPRAGAAFAIKGNDLLVINGEIKPGLRTAATEQGTITKKGVKWKALGDLPAPKGQTQDGLAGAMGGYTNGYYVVTGGANFPGSTKQFKEGKLFAHQGLKKAWHKEVYALNNNKWKIIGELPAGIGYGVSIGYDNKVLLIGGETDGGKALTTVQTLSYDGKTLTIE</sequence>
<keyword evidence="5 7" id="KW-0413">Isomerase</keyword>
<evidence type="ECO:0000256" key="7">
    <source>
        <dbReference type="HAMAP-Rule" id="MF_01195"/>
    </source>
</evidence>
<dbReference type="InterPro" id="IPR056734">
    <property type="entry name" value="NANM"/>
</dbReference>
<dbReference type="NCBIfam" id="NF010730">
    <property type="entry name" value="PRK14131.1"/>
    <property type="match status" value="1"/>
</dbReference>
<comment type="function">
    <text evidence="7">Converts alpha-N-acetylneuranimic acid (Neu5Ac) to the beta-anomer, accelerating the equilibrium between the alpha- and beta-anomers. Probably facilitates sialidase-negative bacteria to compete sucessfully for limited amounts of extracellular Neu5Ac, which is likely taken up in the beta-anomer. In addition, the rapid removal of sialic acid from solution might be advantageous to the bacterium to damp down host responses.</text>
</comment>
<dbReference type="HAMAP" id="MF_01195">
    <property type="entry name" value="NanM"/>
    <property type="match status" value="1"/>
</dbReference>
<comment type="subunit">
    <text evidence="7">Homodimer.</text>
</comment>
<proteinExistence type="inferred from homology"/>
<keyword evidence="2 7" id="KW-0732">Signal</keyword>
<dbReference type="NCBIfam" id="TIGR03547">
    <property type="entry name" value="muta_rot_YjhT"/>
    <property type="match status" value="1"/>
</dbReference>
<keyword evidence="4 7" id="KW-0574">Periplasm</keyword>